<reference evidence="2 3" key="1">
    <citation type="journal article" date="2021" name="ISME Commun">
        <title>Automated analysis of genomic sequences facilitates high-throughput and comprehensive description of bacteria.</title>
        <authorList>
            <person name="Hitch T.C.A."/>
        </authorList>
    </citation>
    <scope>NUCLEOTIDE SEQUENCE [LARGE SCALE GENOMIC DNA]</scope>
    <source>
        <strain evidence="2 3">Sanger_02</strain>
    </source>
</reference>
<gene>
    <name evidence="2" type="ORF">OCV65_09940</name>
</gene>
<name>A0ABT2S7I1_9FIRM</name>
<comment type="caution">
    <text evidence="2">The sequence shown here is derived from an EMBL/GenBank/DDBJ whole genome shotgun (WGS) entry which is preliminary data.</text>
</comment>
<organism evidence="2 3">
    <name type="scientific">Dorea ammoniilytica</name>
    <dbReference type="NCBI Taxonomy" id="2981788"/>
    <lineage>
        <taxon>Bacteria</taxon>
        <taxon>Bacillati</taxon>
        <taxon>Bacillota</taxon>
        <taxon>Clostridia</taxon>
        <taxon>Lachnospirales</taxon>
        <taxon>Lachnospiraceae</taxon>
        <taxon>Dorea</taxon>
    </lineage>
</organism>
<dbReference type="InterPro" id="IPR000157">
    <property type="entry name" value="TIR_dom"/>
</dbReference>
<keyword evidence="2" id="KW-0675">Receptor</keyword>
<evidence type="ECO:0000313" key="2">
    <source>
        <dbReference type="EMBL" id="MCU6700547.1"/>
    </source>
</evidence>
<accession>A0ABT2S7I1</accession>
<evidence type="ECO:0000259" key="1">
    <source>
        <dbReference type="Pfam" id="PF13676"/>
    </source>
</evidence>
<dbReference type="SUPFAM" id="SSF52200">
    <property type="entry name" value="Toll/Interleukin receptor TIR domain"/>
    <property type="match status" value="1"/>
</dbReference>
<dbReference type="InterPro" id="IPR035897">
    <property type="entry name" value="Toll_tir_struct_dom_sf"/>
</dbReference>
<dbReference type="Gene3D" id="3.40.50.10140">
    <property type="entry name" value="Toll/interleukin-1 receptor homology (TIR) domain"/>
    <property type="match status" value="1"/>
</dbReference>
<dbReference type="RefSeq" id="WP_262581895.1">
    <property type="nucleotide sequence ID" value="NZ_JAOQJV010000013.1"/>
</dbReference>
<dbReference type="EMBL" id="JAOQJV010000013">
    <property type="protein sequence ID" value="MCU6700547.1"/>
    <property type="molecule type" value="Genomic_DNA"/>
</dbReference>
<dbReference type="Pfam" id="PF13676">
    <property type="entry name" value="TIR_2"/>
    <property type="match status" value="1"/>
</dbReference>
<protein>
    <submittedName>
        <fullName evidence="2">Toll/interleukin-1 receptor domain-containing protein</fullName>
    </submittedName>
</protein>
<feature type="domain" description="TIR" evidence="1">
    <location>
        <begin position="225"/>
        <end position="331"/>
    </location>
</feature>
<proteinExistence type="predicted"/>
<keyword evidence="3" id="KW-1185">Reference proteome</keyword>
<dbReference type="Proteomes" id="UP001207605">
    <property type="component" value="Unassembled WGS sequence"/>
</dbReference>
<sequence>MLFIVYGATLDLGYETREIFRKKGFSIISKYNYVRDDAKVDKKNYENTADSNEWFQKWYDDKVYISEEELEMLDFTYGLDGVCVGFNQKQIVDAVRGVTDSLITLGASSLGFIAELKAAYGDYVTVIHLFEDVLTVEQSVVKYGVFSESEKVTRVAANKKMQKMYLDNKEIFDEIVLYTGEDSVYDLKALDMQYEQIIEKRGEIQKRLNNNKYVSLPYNGADPYIFVSYAHADREEVYKVLYFLQRQTYRIWYDDGITWGANWSKMLKDKIANAECVMLFSSEAAVNSEFVQDELLDAWTNGKQIFNIQLDDARFIPMFEKRLADNQRISIDSYQEKIVSALPMCTRNDKTEM</sequence>
<evidence type="ECO:0000313" key="3">
    <source>
        <dbReference type="Proteomes" id="UP001207605"/>
    </source>
</evidence>